<dbReference type="PANTHER" id="PTHR12592:SF0">
    <property type="entry name" value="ATP-DEPENDENT (S)-NAD(P)H-HYDRATE DEHYDRATASE"/>
    <property type="match status" value="1"/>
</dbReference>
<evidence type="ECO:0000256" key="1">
    <source>
        <dbReference type="ARBA" id="ARBA00022741"/>
    </source>
</evidence>
<gene>
    <name evidence="7" type="primary">nnr_31</name>
    <name evidence="7" type="ORF">SDC9_159999</name>
</gene>
<dbReference type="CDD" id="cd01171">
    <property type="entry name" value="YXKO-related"/>
    <property type="match status" value="1"/>
</dbReference>
<accession>A0A645FFF2</accession>
<sequence length="133" mass="14117">MVFSLPAVLTPHRGEMARLLSREPDDETVMAFAKRTGSVVLLKGRVDMITDGTRVRYNRTGCAAMTVGGTGDALAGSVAGLMSKGMGAFDAACLAAYICGLAGERAFDRLSYGMTAPDVVESIPRVLKRCLKR</sequence>
<name>A0A645FFF2_9ZZZZ</name>
<organism evidence="7">
    <name type="scientific">bioreactor metagenome</name>
    <dbReference type="NCBI Taxonomy" id="1076179"/>
    <lineage>
        <taxon>unclassified sequences</taxon>
        <taxon>metagenomes</taxon>
        <taxon>ecological metagenomes</taxon>
    </lineage>
</organism>
<comment type="caution">
    <text evidence="7">The sequence shown here is derived from an EMBL/GenBank/DDBJ whole genome shotgun (WGS) entry which is preliminary data.</text>
</comment>
<dbReference type="PANTHER" id="PTHR12592">
    <property type="entry name" value="ATP-DEPENDENT (S)-NAD(P)H-HYDRATE DEHYDRATASE FAMILY MEMBER"/>
    <property type="match status" value="1"/>
</dbReference>
<dbReference type="GO" id="GO:0110051">
    <property type="term" value="P:metabolite repair"/>
    <property type="evidence" value="ECO:0007669"/>
    <property type="project" value="TreeGrafter"/>
</dbReference>
<evidence type="ECO:0000313" key="7">
    <source>
        <dbReference type="EMBL" id="MPN12680.1"/>
    </source>
</evidence>
<proteinExistence type="predicted"/>
<dbReference type="InterPro" id="IPR029056">
    <property type="entry name" value="Ribokinase-like"/>
</dbReference>
<evidence type="ECO:0000256" key="5">
    <source>
        <dbReference type="ARBA" id="ARBA00023239"/>
    </source>
</evidence>
<dbReference type="GO" id="GO:0005524">
    <property type="term" value="F:ATP binding"/>
    <property type="evidence" value="ECO:0007669"/>
    <property type="project" value="UniProtKB-KW"/>
</dbReference>
<keyword evidence="2" id="KW-0067">ATP-binding</keyword>
<protein>
    <submittedName>
        <fullName evidence="7">Bifunctional NAD(P)H-hydrate repair enzyme Nnr</fullName>
    </submittedName>
</protein>
<dbReference type="GO" id="GO:0016836">
    <property type="term" value="F:hydro-lyase activity"/>
    <property type="evidence" value="ECO:0007669"/>
    <property type="project" value="InterPro"/>
</dbReference>
<evidence type="ECO:0000256" key="3">
    <source>
        <dbReference type="ARBA" id="ARBA00022857"/>
    </source>
</evidence>
<dbReference type="EMBL" id="VSSQ01059079">
    <property type="protein sequence ID" value="MPN12680.1"/>
    <property type="molecule type" value="Genomic_DNA"/>
</dbReference>
<evidence type="ECO:0000259" key="6">
    <source>
        <dbReference type="PROSITE" id="PS51383"/>
    </source>
</evidence>
<keyword evidence="4" id="KW-0520">NAD</keyword>
<dbReference type="AlphaFoldDB" id="A0A645FFF2"/>
<feature type="domain" description="YjeF C-terminal" evidence="6">
    <location>
        <begin position="1"/>
        <end position="130"/>
    </location>
</feature>
<evidence type="ECO:0000256" key="4">
    <source>
        <dbReference type="ARBA" id="ARBA00023027"/>
    </source>
</evidence>
<dbReference type="Pfam" id="PF01256">
    <property type="entry name" value="Carb_kinase"/>
    <property type="match status" value="1"/>
</dbReference>
<keyword evidence="3" id="KW-0521">NADP</keyword>
<dbReference type="InterPro" id="IPR000631">
    <property type="entry name" value="CARKD"/>
</dbReference>
<dbReference type="Gene3D" id="3.40.1190.20">
    <property type="match status" value="1"/>
</dbReference>
<evidence type="ECO:0000256" key="2">
    <source>
        <dbReference type="ARBA" id="ARBA00022840"/>
    </source>
</evidence>
<dbReference type="PROSITE" id="PS51383">
    <property type="entry name" value="YJEF_C_3"/>
    <property type="match status" value="1"/>
</dbReference>
<reference evidence="7" key="1">
    <citation type="submission" date="2019-08" db="EMBL/GenBank/DDBJ databases">
        <authorList>
            <person name="Kucharzyk K."/>
            <person name="Murdoch R.W."/>
            <person name="Higgins S."/>
            <person name="Loffler F."/>
        </authorList>
    </citation>
    <scope>NUCLEOTIDE SEQUENCE</scope>
</reference>
<keyword evidence="5" id="KW-0456">Lyase</keyword>
<dbReference type="SUPFAM" id="SSF53613">
    <property type="entry name" value="Ribokinase-like"/>
    <property type="match status" value="1"/>
</dbReference>
<keyword evidence="1" id="KW-0547">Nucleotide-binding</keyword>